<name>A0A6J4NYX5_9BACT</name>
<proteinExistence type="predicted"/>
<sequence>ASEGLFASYNPVVASMTRVTVFQVQCRCCGFEPEGVVTPPKLCPKCHGETWERFAKPGSILENANRY</sequence>
<gene>
    <name evidence="1" type="ORF">AVDCRST_MAG64-1527</name>
</gene>
<feature type="non-terminal residue" evidence="1">
    <location>
        <position position="1"/>
    </location>
</feature>
<accession>A0A6J4NYX5</accession>
<dbReference type="AlphaFoldDB" id="A0A6J4NYX5"/>
<organism evidence="1">
    <name type="scientific">uncultured Phycisphaerae bacterium</name>
    <dbReference type="NCBI Taxonomy" id="904963"/>
    <lineage>
        <taxon>Bacteria</taxon>
        <taxon>Pseudomonadati</taxon>
        <taxon>Planctomycetota</taxon>
        <taxon>Phycisphaerae</taxon>
        <taxon>environmental samples</taxon>
    </lineage>
</organism>
<dbReference type="EMBL" id="CADCUQ010000323">
    <property type="protein sequence ID" value="CAA9395684.1"/>
    <property type="molecule type" value="Genomic_DNA"/>
</dbReference>
<evidence type="ECO:0000313" key="1">
    <source>
        <dbReference type="EMBL" id="CAA9395684.1"/>
    </source>
</evidence>
<protein>
    <submittedName>
        <fullName evidence="1">Uncharacterized protein</fullName>
    </submittedName>
</protein>
<reference evidence="1" key="1">
    <citation type="submission" date="2020-02" db="EMBL/GenBank/DDBJ databases">
        <authorList>
            <person name="Meier V. D."/>
        </authorList>
    </citation>
    <scope>NUCLEOTIDE SEQUENCE</scope>
    <source>
        <strain evidence="1">AVDCRST_MAG64</strain>
    </source>
</reference>